<proteinExistence type="predicted"/>
<keyword evidence="3" id="KW-1185">Reference proteome</keyword>
<dbReference type="PANTHER" id="PTHR21310:SF13">
    <property type="entry name" value="AMINOGLYCOSIDE PHOSPHOTRANSFERASE DOMAIN-CONTAINING PROTEIN"/>
    <property type="match status" value="1"/>
</dbReference>
<dbReference type="EMBL" id="KV425583">
    <property type="protein sequence ID" value="KZT23722.1"/>
    <property type="molecule type" value="Genomic_DNA"/>
</dbReference>
<name>A0A165RF32_9AGAM</name>
<evidence type="ECO:0000259" key="1">
    <source>
        <dbReference type="Pfam" id="PF01636"/>
    </source>
</evidence>
<dbReference type="Proteomes" id="UP000076761">
    <property type="component" value="Unassembled WGS sequence"/>
</dbReference>
<dbReference type="InParanoid" id="A0A165RF32"/>
<gene>
    <name evidence="2" type="ORF">NEOLEDRAFT_1179935</name>
</gene>
<dbReference type="InterPro" id="IPR011009">
    <property type="entry name" value="Kinase-like_dom_sf"/>
</dbReference>
<accession>A0A165RF32</accession>
<reference evidence="2 3" key="1">
    <citation type="journal article" date="2016" name="Mol. Biol. Evol.">
        <title>Comparative Genomics of Early-Diverging Mushroom-Forming Fungi Provides Insights into the Origins of Lignocellulose Decay Capabilities.</title>
        <authorList>
            <person name="Nagy L.G."/>
            <person name="Riley R."/>
            <person name="Tritt A."/>
            <person name="Adam C."/>
            <person name="Daum C."/>
            <person name="Floudas D."/>
            <person name="Sun H."/>
            <person name="Yadav J.S."/>
            <person name="Pangilinan J."/>
            <person name="Larsson K.H."/>
            <person name="Matsuura K."/>
            <person name="Barry K."/>
            <person name="Labutti K."/>
            <person name="Kuo R."/>
            <person name="Ohm R.A."/>
            <person name="Bhattacharya S.S."/>
            <person name="Shirouzu T."/>
            <person name="Yoshinaga Y."/>
            <person name="Martin F.M."/>
            <person name="Grigoriev I.V."/>
            <person name="Hibbett D.S."/>
        </authorList>
    </citation>
    <scope>NUCLEOTIDE SEQUENCE [LARGE SCALE GENOMIC DNA]</scope>
    <source>
        <strain evidence="2 3">HHB14362 ss-1</strain>
    </source>
</reference>
<evidence type="ECO:0000313" key="3">
    <source>
        <dbReference type="Proteomes" id="UP000076761"/>
    </source>
</evidence>
<dbReference type="STRING" id="1314782.A0A165RF32"/>
<dbReference type="Pfam" id="PF01636">
    <property type="entry name" value="APH"/>
    <property type="match status" value="1"/>
</dbReference>
<dbReference type="AlphaFoldDB" id="A0A165RF32"/>
<dbReference type="InterPro" id="IPR002575">
    <property type="entry name" value="Aminoglycoside_PTrfase"/>
</dbReference>
<dbReference type="InterPro" id="IPR051678">
    <property type="entry name" value="AGP_Transferase"/>
</dbReference>
<protein>
    <recommendedName>
        <fullName evidence="1">Aminoglycoside phosphotransferase domain-containing protein</fullName>
    </recommendedName>
</protein>
<dbReference type="SUPFAM" id="SSF56112">
    <property type="entry name" value="Protein kinase-like (PK-like)"/>
    <property type="match status" value="1"/>
</dbReference>
<feature type="domain" description="Aminoglycoside phosphotransferase" evidence="1">
    <location>
        <begin position="33"/>
        <end position="286"/>
    </location>
</feature>
<dbReference type="OrthoDB" id="10003767at2759"/>
<dbReference type="Gene3D" id="3.30.200.20">
    <property type="entry name" value="Phosphorylase Kinase, domain 1"/>
    <property type="match status" value="1"/>
</dbReference>
<organism evidence="2 3">
    <name type="scientific">Neolentinus lepideus HHB14362 ss-1</name>
    <dbReference type="NCBI Taxonomy" id="1314782"/>
    <lineage>
        <taxon>Eukaryota</taxon>
        <taxon>Fungi</taxon>
        <taxon>Dikarya</taxon>
        <taxon>Basidiomycota</taxon>
        <taxon>Agaricomycotina</taxon>
        <taxon>Agaricomycetes</taxon>
        <taxon>Gloeophyllales</taxon>
        <taxon>Gloeophyllaceae</taxon>
        <taxon>Neolentinus</taxon>
    </lineage>
</organism>
<sequence length="368" mass="41130">MSLHVDSEINIETLAVRVGERLSKPCKDLQGYAWGSHHKVFIATLADEAKVLVRIHCPAFRRPGSGSGITPAAKMASEIATMQLVQENTGIPVPDVFAYDPDEDGKVGGEWMVMEFVEGVELQKAWPNMNKDQRSLVVRSIADVWAQLLKLRFSSIGSIWDDGKGGFRVGPMTFMPSNNFFAVAPPDPEKCGPFDSPRRWLLAMAEGDLKYQLSLKANSLQLQYKNTAMQRIAFDGVVPEERDDDMSTIALEHGDMNCSNILLDAANPVIIKSVIDWEGTRTAPLWAIQPRPFDHIDEEAMSSQEKQLYQRLFRAHVGQQVPAWLAATGEPGKQLRQYLVLAQLSNVADPLEDFERTDKWMQGVDFDV</sequence>
<evidence type="ECO:0000313" key="2">
    <source>
        <dbReference type="EMBL" id="KZT23722.1"/>
    </source>
</evidence>
<dbReference type="PANTHER" id="PTHR21310">
    <property type="entry name" value="AMINOGLYCOSIDE PHOSPHOTRANSFERASE-RELATED-RELATED"/>
    <property type="match status" value="1"/>
</dbReference>